<dbReference type="Proteomes" id="UP000295781">
    <property type="component" value="Chromosome"/>
</dbReference>
<name>A0A4P2Q4B8_SORCE</name>
<evidence type="ECO:0000313" key="3">
    <source>
        <dbReference type="Proteomes" id="UP000295781"/>
    </source>
</evidence>
<sequence>MDRDDTDIPSLFQGVERVREGGPANAGQVAPRWSRRAGWGGQPKHCIERAVPGAPIGAEPRAPDKTSRRKAAEGGRIASLLLVALFQ</sequence>
<proteinExistence type="predicted"/>
<dbReference type="AlphaFoldDB" id="A0A4P2Q4B8"/>
<feature type="region of interest" description="Disordered" evidence="1">
    <location>
        <begin position="20"/>
        <end position="72"/>
    </location>
</feature>
<evidence type="ECO:0000313" key="2">
    <source>
        <dbReference type="EMBL" id="AUX24169.1"/>
    </source>
</evidence>
<organism evidence="2 3">
    <name type="scientific">Sorangium cellulosum</name>
    <name type="common">Polyangium cellulosum</name>
    <dbReference type="NCBI Taxonomy" id="56"/>
    <lineage>
        <taxon>Bacteria</taxon>
        <taxon>Pseudomonadati</taxon>
        <taxon>Myxococcota</taxon>
        <taxon>Polyangia</taxon>
        <taxon>Polyangiales</taxon>
        <taxon>Polyangiaceae</taxon>
        <taxon>Sorangium</taxon>
    </lineage>
</organism>
<dbReference type="EMBL" id="CP012670">
    <property type="protein sequence ID" value="AUX24169.1"/>
    <property type="molecule type" value="Genomic_DNA"/>
</dbReference>
<evidence type="ECO:0000256" key="1">
    <source>
        <dbReference type="SAM" id="MobiDB-lite"/>
    </source>
</evidence>
<feature type="compositionally biased region" description="Basic and acidic residues" evidence="1">
    <location>
        <begin position="61"/>
        <end position="72"/>
    </location>
</feature>
<gene>
    <name evidence="2" type="ORF">SOCEGT47_047060</name>
</gene>
<reference evidence="2 3" key="1">
    <citation type="submission" date="2015-09" db="EMBL/GenBank/DDBJ databases">
        <title>Sorangium comparison.</title>
        <authorList>
            <person name="Zaburannyi N."/>
            <person name="Bunk B."/>
            <person name="Overmann J."/>
            <person name="Mueller R."/>
        </authorList>
    </citation>
    <scope>NUCLEOTIDE SEQUENCE [LARGE SCALE GENOMIC DNA]</scope>
    <source>
        <strain evidence="2 3">So ceGT47</strain>
    </source>
</reference>
<accession>A0A4P2Q4B8</accession>
<protein>
    <submittedName>
        <fullName evidence="2">Uncharacterized protein</fullName>
    </submittedName>
</protein>